<proteinExistence type="inferred from homology"/>
<keyword evidence="2 3" id="KW-0067">ATP-binding</keyword>
<keyword evidence="5" id="KW-0175">Coiled coil</keyword>
<dbReference type="EMBL" id="CP076661">
    <property type="protein sequence ID" value="QWU86502.1"/>
    <property type="molecule type" value="Genomic_DNA"/>
</dbReference>
<keyword evidence="9" id="KW-1185">Reference proteome</keyword>
<gene>
    <name evidence="8" type="ORF">CA3LBN_000720</name>
</gene>
<evidence type="ECO:0000313" key="9">
    <source>
        <dbReference type="Proteomes" id="UP000825434"/>
    </source>
</evidence>
<dbReference type="InterPro" id="IPR019821">
    <property type="entry name" value="Kinesin_motor_CS"/>
</dbReference>
<dbReference type="PROSITE" id="PS50067">
    <property type="entry name" value="KINESIN_MOTOR_2"/>
    <property type="match status" value="1"/>
</dbReference>
<dbReference type="Gene3D" id="3.40.850.10">
    <property type="entry name" value="Kinesin motor domain"/>
    <property type="match status" value="1"/>
</dbReference>
<dbReference type="InterPro" id="IPR027417">
    <property type="entry name" value="P-loop_NTPase"/>
</dbReference>
<feature type="coiled-coil region" evidence="5">
    <location>
        <begin position="42"/>
        <end position="76"/>
    </location>
</feature>
<dbReference type="SMART" id="SM00129">
    <property type="entry name" value="KISc"/>
    <property type="match status" value="1"/>
</dbReference>
<dbReference type="PANTHER" id="PTHR47972">
    <property type="entry name" value="KINESIN-LIKE PROTEIN KLP-3"/>
    <property type="match status" value="1"/>
</dbReference>
<dbReference type="PROSITE" id="PS00411">
    <property type="entry name" value="KINESIN_MOTOR_1"/>
    <property type="match status" value="1"/>
</dbReference>
<accession>A0ABX8I3E9</accession>
<feature type="coiled-coil region" evidence="5">
    <location>
        <begin position="198"/>
        <end position="274"/>
    </location>
</feature>
<feature type="domain" description="Kinesin motor" evidence="7">
    <location>
        <begin position="288"/>
        <end position="628"/>
    </location>
</feature>
<feature type="coiled-coil region" evidence="5">
    <location>
        <begin position="115"/>
        <end position="142"/>
    </location>
</feature>
<keyword evidence="3 4" id="KW-0505">Motor protein</keyword>
<keyword evidence="4" id="KW-0493">Microtubule</keyword>
<evidence type="ECO:0000256" key="5">
    <source>
        <dbReference type="SAM" id="Coils"/>
    </source>
</evidence>
<evidence type="ECO:0000256" key="6">
    <source>
        <dbReference type="SAM" id="MobiDB-lite"/>
    </source>
</evidence>
<organism evidence="8 9">
    <name type="scientific">Candidozyma haemuli</name>
    <dbReference type="NCBI Taxonomy" id="45357"/>
    <lineage>
        <taxon>Eukaryota</taxon>
        <taxon>Fungi</taxon>
        <taxon>Dikarya</taxon>
        <taxon>Ascomycota</taxon>
        <taxon>Saccharomycotina</taxon>
        <taxon>Pichiomycetes</taxon>
        <taxon>Metschnikowiaceae</taxon>
        <taxon>Candidozyma</taxon>
    </lineage>
</organism>
<feature type="compositionally biased region" description="Basic and acidic residues" evidence="6">
    <location>
        <begin position="159"/>
        <end position="178"/>
    </location>
</feature>
<dbReference type="SUPFAM" id="SSF52540">
    <property type="entry name" value="P-loop containing nucleoside triphosphate hydrolases"/>
    <property type="match status" value="1"/>
</dbReference>
<dbReference type="InterPro" id="IPR027640">
    <property type="entry name" value="Kinesin-like_fam"/>
</dbReference>
<evidence type="ECO:0000259" key="7">
    <source>
        <dbReference type="PROSITE" id="PS50067"/>
    </source>
</evidence>
<evidence type="ECO:0000256" key="4">
    <source>
        <dbReference type="RuleBase" id="RU000394"/>
    </source>
</evidence>
<dbReference type="Proteomes" id="UP000825434">
    <property type="component" value="Chromosome 1"/>
</dbReference>
<evidence type="ECO:0000256" key="3">
    <source>
        <dbReference type="PROSITE-ProRule" id="PRU00283"/>
    </source>
</evidence>
<dbReference type="Pfam" id="PF00225">
    <property type="entry name" value="Kinesin"/>
    <property type="match status" value="1"/>
</dbReference>
<dbReference type="InterPro" id="IPR001752">
    <property type="entry name" value="Kinesin_motor_dom"/>
</dbReference>
<comment type="similarity">
    <text evidence="3 4">Belongs to the TRAFAC class myosin-kinesin ATPase superfamily. Kinesin family.</text>
</comment>
<feature type="region of interest" description="Disordered" evidence="6">
    <location>
        <begin position="159"/>
        <end position="184"/>
    </location>
</feature>
<evidence type="ECO:0000256" key="1">
    <source>
        <dbReference type="ARBA" id="ARBA00022741"/>
    </source>
</evidence>
<evidence type="ECO:0000256" key="2">
    <source>
        <dbReference type="ARBA" id="ARBA00022840"/>
    </source>
</evidence>
<evidence type="ECO:0000313" key="8">
    <source>
        <dbReference type="EMBL" id="QWU86502.1"/>
    </source>
</evidence>
<name>A0ABX8I3E9_9ASCO</name>
<dbReference type="PRINTS" id="PR00380">
    <property type="entry name" value="KINESINHEAVY"/>
</dbReference>
<dbReference type="InterPro" id="IPR036961">
    <property type="entry name" value="Kinesin_motor_dom_sf"/>
</dbReference>
<reference evidence="8 9" key="1">
    <citation type="submission" date="2021-06" db="EMBL/GenBank/DDBJ databases">
        <title>Candida outbreak in Lebanon.</title>
        <authorList>
            <person name="Finianos M."/>
        </authorList>
    </citation>
    <scope>NUCLEOTIDE SEQUENCE [LARGE SCALE GENOMIC DNA]</scope>
    <source>
        <strain evidence="8">CA3LBN</strain>
    </source>
</reference>
<feature type="binding site" evidence="3">
    <location>
        <begin position="384"/>
        <end position="391"/>
    </location>
    <ligand>
        <name>ATP</name>
        <dbReference type="ChEBI" id="CHEBI:30616"/>
    </ligand>
</feature>
<keyword evidence="1 3" id="KW-0547">Nucleotide-binding</keyword>
<protein>
    <recommendedName>
        <fullName evidence="4">Kinesin-like protein</fullName>
    </recommendedName>
</protein>
<dbReference type="PANTHER" id="PTHR47972:SF28">
    <property type="entry name" value="KINESIN-LIKE PROTEIN KLP-3"/>
    <property type="match status" value="1"/>
</dbReference>
<sequence>MGYLLRQHPLRQEIEQKHEELLVYKKQIMSRKTEIFNMELTNRKLEDEVREVMKHLREVEANVKQLDDAEQESIKQIEYNFDLKKKELQVHHDKRLMDLKEALSREIDSTVEAVAKRDQEQRRALQEDLSAFEEKIRLTQKEKTRRLISIKEGHGRALHELSTKLDDEANETRKRSSELGEASSAVTSQIKDVQRFLGSELQLKQAALEHEMTALEKNFTSMEKDKIRIQEKINDTVAEIEEQRNSISSHIDNIERYKKEATAISEQFPALEQQRRVLHAKLHDLKGNIRVFCRIRPDDSGSSARIEASSPEIFGDNGKQDLIVSKSEPTSSWSYTNAVRHDANSFQFDKIFDIGTKNSEIFEEWCQLVQCALDGSNVCVFAYGQTGSGKTYTMSNEGDGMIPSSISKIFHDVEELKAQGWSHKVEASFIEIYNETIVDLFSDSVKPAKHEIKHDDTTGTTVVTNLKTNIMNGVTEALECLLKANKRRATAATDANERSSRSHSVLTIRIKGTNSSTGAQKNGTLHLVDLAGSERISNSHATGARLKETQAINKSLSCLGDVIYSISRKRNGGQSGHVPFRNSKLTYLLKHSLQGDSKTLMFVNISPLLKNFGETINSLRFATKVNRTKVQ</sequence>